<protein>
    <recommendedName>
        <fullName evidence="3 5">Regulatory protein RecX</fullName>
    </recommendedName>
</protein>
<dbReference type="PANTHER" id="PTHR33602:SF1">
    <property type="entry name" value="REGULATORY PROTEIN RECX FAMILY PROTEIN"/>
    <property type="match status" value="1"/>
</dbReference>
<dbReference type="InterPro" id="IPR053924">
    <property type="entry name" value="RecX_HTH_2nd"/>
</dbReference>
<evidence type="ECO:0000313" key="9">
    <source>
        <dbReference type="EMBL" id="MCK0537532.1"/>
    </source>
</evidence>
<feature type="domain" description="RecX second three-helical" evidence="7">
    <location>
        <begin position="76"/>
        <end position="116"/>
    </location>
</feature>
<evidence type="ECO:0000259" key="7">
    <source>
        <dbReference type="Pfam" id="PF02631"/>
    </source>
</evidence>
<evidence type="ECO:0000256" key="5">
    <source>
        <dbReference type="HAMAP-Rule" id="MF_01114"/>
    </source>
</evidence>
<dbReference type="EMBL" id="JALKII010000004">
    <property type="protein sequence ID" value="MCK0537532.1"/>
    <property type="molecule type" value="Genomic_DNA"/>
</dbReference>
<dbReference type="PANTHER" id="PTHR33602">
    <property type="entry name" value="REGULATORY PROTEIN RECX FAMILY PROTEIN"/>
    <property type="match status" value="1"/>
</dbReference>
<gene>
    <name evidence="5" type="primary">recX</name>
    <name evidence="9" type="ORF">MU846_07395</name>
</gene>
<sequence length="184" mass="20378">MAGRTSFRPPRRQDGEAAKADPSPTPEADLRNAALAMLARRDFARQDMAERLLKRFGDAAPVAPLLDWLEGQQLLDDNRYARLFVRSRVARGQGPLRIRQALQQTGISTALAEEALAEAECDWFELAASTCQKRFGAVPPADLKEKARRLRFLQYRGFTADQCFAALDAAALDSSALDGDRLTE</sequence>
<organism evidence="9 10">
    <name type="scientific">Alcanivorax quisquiliarum</name>
    <dbReference type="NCBI Taxonomy" id="2933565"/>
    <lineage>
        <taxon>Bacteria</taxon>
        <taxon>Pseudomonadati</taxon>
        <taxon>Pseudomonadota</taxon>
        <taxon>Gammaproteobacteria</taxon>
        <taxon>Oceanospirillales</taxon>
        <taxon>Alcanivoracaceae</taxon>
        <taxon>Alcanivorax</taxon>
    </lineage>
</organism>
<dbReference type="InterPro" id="IPR036388">
    <property type="entry name" value="WH-like_DNA-bd_sf"/>
</dbReference>
<evidence type="ECO:0000313" key="10">
    <source>
        <dbReference type="Proteomes" id="UP001165524"/>
    </source>
</evidence>
<dbReference type="RefSeq" id="WP_246951214.1">
    <property type="nucleotide sequence ID" value="NZ_JALKII010000004.1"/>
</dbReference>
<dbReference type="Proteomes" id="UP001165524">
    <property type="component" value="Unassembled WGS sequence"/>
</dbReference>
<feature type="domain" description="RecX third three-helical" evidence="8">
    <location>
        <begin position="122"/>
        <end position="167"/>
    </location>
</feature>
<comment type="function">
    <text evidence="5">Modulates RecA activity.</text>
</comment>
<dbReference type="InterPro" id="IPR053925">
    <property type="entry name" value="RecX_HTH_3rd"/>
</dbReference>
<evidence type="ECO:0000256" key="6">
    <source>
        <dbReference type="SAM" id="MobiDB-lite"/>
    </source>
</evidence>
<name>A0ABT0E6T9_9GAMM</name>
<reference evidence="9" key="1">
    <citation type="submission" date="2022-04" db="EMBL/GenBank/DDBJ databases">
        <title>Alcanivorax sp. CY1518 draft genome sequence.</title>
        <authorList>
            <person name="Zhao G."/>
            <person name="An M."/>
        </authorList>
    </citation>
    <scope>NUCLEOTIDE SEQUENCE</scope>
    <source>
        <strain evidence="9">CY1518</strain>
    </source>
</reference>
<dbReference type="InterPro" id="IPR003783">
    <property type="entry name" value="Regulatory_RecX"/>
</dbReference>
<dbReference type="Pfam" id="PF02631">
    <property type="entry name" value="RecX_HTH2"/>
    <property type="match status" value="1"/>
</dbReference>
<dbReference type="Gene3D" id="1.10.10.10">
    <property type="entry name" value="Winged helix-like DNA-binding domain superfamily/Winged helix DNA-binding domain"/>
    <property type="match status" value="3"/>
</dbReference>
<dbReference type="Pfam" id="PF21981">
    <property type="entry name" value="RecX_HTH3"/>
    <property type="match status" value="1"/>
</dbReference>
<evidence type="ECO:0000256" key="1">
    <source>
        <dbReference type="ARBA" id="ARBA00004496"/>
    </source>
</evidence>
<evidence type="ECO:0000259" key="8">
    <source>
        <dbReference type="Pfam" id="PF21981"/>
    </source>
</evidence>
<comment type="subcellular location">
    <subcellularLocation>
        <location evidence="1 5">Cytoplasm</location>
    </subcellularLocation>
</comment>
<proteinExistence type="inferred from homology"/>
<keyword evidence="4 5" id="KW-0963">Cytoplasm</keyword>
<comment type="caution">
    <text evidence="9">The sequence shown here is derived from an EMBL/GenBank/DDBJ whole genome shotgun (WGS) entry which is preliminary data.</text>
</comment>
<keyword evidence="10" id="KW-1185">Reference proteome</keyword>
<evidence type="ECO:0000256" key="3">
    <source>
        <dbReference type="ARBA" id="ARBA00018111"/>
    </source>
</evidence>
<dbReference type="HAMAP" id="MF_01114">
    <property type="entry name" value="RecX"/>
    <property type="match status" value="1"/>
</dbReference>
<feature type="region of interest" description="Disordered" evidence="6">
    <location>
        <begin position="1"/>
        <end position="28"/>
    </location>
</feature>
<evidence type="ECO:0000256" key="2">
    <source>
        <dbReference type="ARBA" id="ARBA00009695"/>
    </source>
</evidence>
<accession>A0ABT0E6T9</accession>
<comment type="similarity">
    <text evidence="2 5">Belongs to the RecX family.</text>
</comment>
<evidence type="ECO:0000256" key="4">
    <source>
        <dbReference type="ARBA" id="ARBA00022490"/>
    </source>
</evidence>